<accession>A0A814E2Z7</accession>
<sequence>MIRQVVRATARATPGLITASQISKCSPRVLKVSNFNLVKQNLLSNTFSTSSFRSLSDQAKQDTAQVEEKVLNIIRNFDRVKENPSKPQVSLESNLIKDLGLDSLDQVEIIVQLEDTFGYEIPDSDYEKLNTPAEIVNYIQKRLAEV</sequence>
<evidence type="ECO:0000256" key="7">
    <source>
        <dbReference type="ARBA" id="ARBA00022832"/>
    </source>
</evidence>
<keyword evidence="10" id="KW-0443">Lipid metabolism</keyword>
<dbReference type="Gene3D" id="1.10.1200.10">
    <property type="entry name" value="ACP-like"/>
    <property type="match status" value="1"/>
</dbReference>
<keyword evidence="4 13" id="KW-0596">Phosphopantetheine</keyword>
<dbReference type="GO" id="GO:0000036">
    <property type="term" value="F:acyl carrier activity"/>
    <property type="evidence" value="ECO:0007669"/>
    <property type="project" value="TreeGrafter"/>
</dbReference>
<dbReference type="AlphaFoldDB" id="A0A814E2Z7"/>
<dbReference type="GO" id="GO:0005739">
    <property type="term" value="C:mitochondrion"/>
    <property type="evidence" value="ECO:0007669"/>
    <property type="project" value="UniProtKB-SubCell"/>
</dbReference>
<comment type="subcellular location">
    <subcellularLocation>
        <location evidence="1">Mitochondrion</location>
    </subcellularLocation>
</comment>
<dbReference type="PROSITE" id="PS00012">
    <property type="entry name" value="PHOSPHOPANTETHEINE"/>
    <property type="match status" value="1"/>
</dbReference>
<keyword evidence="6" id="KW-0597">Phosphoprotein</keyword>
<dbReference type="InterPro" id="IPR003231">
    <property type="entry name" value="ACP"/>
</dbReference>
<keyword evidence="3" id="KW-0813">Transport</keyword>
<dbReference type="EMBL" id="CAJNOC010003001">
    <property type="protein sequence ID" value="CAF0962291.1"/>
    <property type="molecule type" value="Genomic_DNA"/>
</dbReference>
<comment type="function">
    <text evidence="13">Carrier of the growing fatty acid chain in fatty acid biosynthesis.</text>
</comment>
<dbReference type="PROSITE" id="PS50075">
    <property type="entry name" value="CARRIER"/>
    <property type="match status" value="1"/>
</dbReference>
<dbReference type="OrthoDB" id="448946at2759"/>
<evidence type="ECO:0000313" key="15">
    <source>
        <dbReference type="EMBL" id="CAF0962291.1"/>
    </source>
</evidence>
<dbReference type="InterPro" id="IPR009081">
    <property type="entry name" value="PP-bd_ACP"/>
</dbReference>
<keyword evidence="8" id="KW-0809">Transit peptide</keyword>
<evidence type="ECO:0000256" key="1">
    <source>
        <dbReference type="ARBA" id="ARBA00004173"/>
    </source>
</evidence>
<dbReference type="Proteomes" id="UP000663879">
    <property type="component" value="Unassembled WGS sequence"/>
</dbReference>
<evidence type="ECO:0000256" key="6">
    <source>
        <dbReference type="ARBA" id="ARBA00022553"/>
    </source>
</evidence>
<evidence type="ECO:0000256" key="2">
    <source>
        <dbReference type="ARBA" id="ARBA00010930"/>
    </source>
</evidence>
<keyword evidence="16" id="KW-1185">Reference proteome</keyword>
<evidence type="ECO:0000256" key="3">
    <source>
        <dbReference type="ARBA" id="ARBA00022448"/>
    </source>
</evidence>
<dbReference type="HAMAP" id="MF_01217">
    <property type="entry name" value="Acyl_carrier"/>
    <property type="match status" value="1"/>
</dbReference>
<organism evidence="15 16">
    <name type="scientific">Brachionus calyciflorus</name>
    <dbReference type="NCBI Taxonomy" id="104777"/>
    <lineage>
        <taxon>Eukaryota</taxon>
        <taxon>Metazoa</taxon>
        <taxon>Spiralia</taxon>
        <taxon>Gnathifera</taxon>
        <taxon>Rotifera</taxon>
        <taxon>Eurotatoria</taxon>
        <taxon>Monogononta</taxon>
        <taxon>Pseudotrocha</taxon>
        <taxon>Ploima</taxon>
        <taxon>Brachionidae</taxon>
        <taxon>Brachionus</taxon>
    </lineage>
</organism>
<comment type="similarity">
    <text evidence="2">Belongs to the acyl carrier protein (ACP) family.</text>
</comment>
<keyword evidence="5 13" id="KW-0444">Lipid biosynthesis</keyword>
<dbReference type="SUPFAM" id="SSF47336">
    <property type="entry name" value="ACP-like"/>
    <property type="match status" value="1"/>
</dbReference>
<evidence type="ECO:0000259" key="14">
    <source>
        <dbReference type="PROSITE" id="PS50075"/>
    </source>
</evidence>
<dbReference type="InterPro" id="IPR036736">
    <property type="entry name" value="ACP-like_sf"/>
</dbReference>
<keyword evidence="12 13" id="KW-0275">Fatty acid biosynthesis</keyword>
<evidence type="ECO:0000313" key="16">
    <source>
        <dbReference type="Proteomes" id="UP000663879"/>
    </source>
</evidence>
<evidence type="ECO:0000256" key="4">
    <source>
        <dbReference type="ARBA" id="ARBA00022450"/>
    </source>
</evidence>
<gene>
    <name evidence="15" type="ORF">OXX778_LOCUS14514</name>
</gene>
<evidence type="ECO:0000256" key="11">
    <source>
        <dbReference type="ARBA" id="ARBA00023128"/>
    </source>
</evidence>
<proteinExistence type="inferred from homology"/>
<evidence type="ECO:0000256" key="9">
    <source>
        <dbReference type="ARBA" id="ARBA00022982"/>
    </source>
</evidence>
<evidence type="ECO:0000256" key="5">
    <source>
        <dbReference type="ARBA" id="ARBA00022516"/>
    </source>
</evidence>
<dbReference type="PANTHER" id="PTHR20863:SF28">
    <property type="entry name" value="ACYL CARRIER PROTEIN, MITOCHONDRIAL"/>
    <property type="match status" value="1"/>
</dbReference>
<keyword evidence="7" id="KW-0276">Fatty acid metabolism</keyword>
<dbReference type="PANTHER" id="PTHR20863">
    <property type="entry name" value="ACYL CARRIER PROTEIN"/>
    <property type="match status" value="1"/>
</dbReference>
<evidence type="ECO:0000256" key="10">
    <source>
        <dbReference type="ARBA" id="ARBA00023098"/>
    </source>
</evidence>
<feature type="domain" description="Carrier" evidence="14">
    <location>
        <begin position="64"/>
        <end position="143"/>
    </location>
</feature>
<reference evidence="15" key="1">
    <citation type="submission" date="2021-02" db="EMBL/GenBank/DDBJ databases">
        <authorList>
            <person name="Nowell W R."/>
        </authorList>
    </citation>
    <scope>NUCLEOTIDE SEQUENCE</scope>
    <source>
        <strain evidence="15">Ploen Becks lab</strain>
    </source>
</reference>
<keyword evidence="11" id="KW-0496">Mitochondrion</keyword>
<keyword evidence="9" id="KW-0249">Electron transport</keyword>
<evidence type="ECO:0000256" key="8">
    <source>
        <dbReference type="ARBA" id="ARBA00022946"/>
    </source>
</evidence>
<dbReference type="InterPro" id="IPR006162">
    <property type="entry name" value="Ppantetheine_attach_site"/>
</dbReference>
<dbReference type="GO" id="GO:0000035">
    <property type="term" value="F:acyl binding"/>
    <property type="evidence" value="ECO:0007669"/>
    <property type="project" value="TreeGrafter"/>
</dbReference>
<protein>
    <recommendedName>
        <fullName evidence="13">Acyl carrier protein</fullName>
    </recommendedName>
</protein>
<evidence type="ECO:0000256" key="13">
    <source>
        <dbReference type="RuleBase" id="RU000722"/>
    </source>
</evidence>
<evidence type="ECO:0000256" key="12">
    <source>
        <dbReference type="ARBA" id="ARBA00023160"/>
    </source>
</evidence>
<name>A0A814E2Z7_9BILA</name>
<comment type="caution">
    <text evidence="15">The sequence shown here is derived from an EMBL/GenBank/DDBJ whole genome shotgun (WGS) entry which is preliminary data.</text>
</comment>
<dbReference type="Pfam" id="PF00550">
    <property type="entry name" value="PP-binding"/>
    <property type="match status" value="1"/>
</dbReference>